<comment type="caution">
    <text evidence="2">The sequence shown here is derived from an EMBL/GenBank/DDBJ whole genome shotgun (WGS) entry which is preliminary data.</text>
</comment>
<organism evidence="2 3">
    <name type="scientific">Rhizobium changzhiense</name>
    <dbReference type="NCBI Taxonomy" id="2692317"/>
    <lineage>
        <taxon>Bacteria</taxon>
        <taxon>Pseudomonadati</taxon>
        <taxon>Pseudomonadota</taxon>
        <taxon>Alphaproteobacteria</taxon>
        <taxon>Hyphomicrobiales</taxon>
        <taxon>Rhizobiaceae</taxon>
        <taxon>Rhizobium/Agrobacterium group</taxon>
        <taxon>Rhizobium</taxon>
    </lineage>
</organism>
<name>A0A7Z0UI57_9HYPH</name>
<dbReference type="Proteomes" id="UP000532162">
    <property type="component" value="Unassembled WGS sequence"/>
</dbReference>
<evidence type="ECO:0000313" key="1">
    <source>
        <dbReference type="EMBL" id="MBA5800352.1"/>
    </source>
</evidence>
<evidence type="ECO:0000313" key="4">
    <source>
        <dbReference type="Proteomes" id="UP000539787"/>
    </source>
</evidence>
<sequence>MTGSFGPTLCAGTADASNNEIAAIIDAPAVYVTVAESSRVSFRYFARTQRAHALGLLSCTAACMRGDWNDAMKMQRQHLWPFNEGFRTVSFS</sequence>
<dbReference type="EMBL" id="JACGBJ010000001">
    <property type="protein sequence ID" value="MBA5800352.1"/>
    <property type="molecule type" value="Genomic_DNA"/>
</dbReference>
<reference evidence="3 4" key="1">
    <citation type="submission" date="2020-07" db="EMBL/GenBank/DDBJ databases">
        <authorList>
            <person name="Sun Q."/>
        </authorList>
    </citation>
    <scope>NUCLEOTIDE SEQUENCE [LARGE SCALE GENOMIC DNA]</scope>
    <source>
        <strain evidence="2 3">WYCCWR 11290</strain>
        <strain evidence="1 4">WYCCWR 11317</strain>
    </source>
</reference>
<dbReference type="EMBL" id="JACCPJ010000015">
    <property type="protein sequence ID" value="NZD66162.1"/>
    <property type="molecule type" value="Genomic_DNA"/>
</dbReference>
<gene>
    <name evidence="2" type="ORF">HX900_34465</name>
    <name evidence="1" type="ORF">HX902_01670</name>
</gene>
<accession>A0A7Z0UI57</accession>
<proteinExistence type="predicted"/>
<evidence type="ECO:0000313" key="2">
    <source>
        <dbReference type="EMBL" id="NZD66162.1"/>
    </source>
</evidence>
<dbReference type="Proteomes" id="UP000539787">
    <property type="component" value="Unassembled WGS sequence"/>
</dbReference>
<dbReference type="RefSeq" id="WP_180697367.1">
    <property type="nucleotide sequence ID" value="NZ_JACCPJ010000015.1"/>
</dbReference>
<dbReference type="AlphaFoldDB" id="A0A7Z0UI57"/>
<keyword evidence="4" id="KW-1185">Reference proteome</keyword>
<evidence type="ECO:0000313" key="3">
    <source>
        <dbReference type="Proteomes" id="UP000532162"/>
    </source>
</evidence>
<protein>
    <submittedName>
        <fullName evidence="2">Uncharacterized protein</fullName>
    </submittedName>
</protein>